<keyword evidence="3" id="KW-1185">Reference proteome</keyword>
<evidence type="ECO:0000256" key="1">
    <source>
        <dbReference type="SAM" id="MobiDB-lite"/>
    </source>
</evidence>
<protein>
    <submittedName>
        <fullName evidence="2">Uncharacterized protein</fullName>
    </submittedName>
</protein>
<proteinExistence type="predicted"/>
<dbReference type="EMBL" id="WHWB01031984">
    <property type="protein sequence ID" value="KAJ7427306.1"/>
    <property type="molecule type" value="Genomic_DNA"/>
</dbReference>
<evidence type="ECO:0000313" key="2">
    <source>
        <dbReference type="EMBL" id="KAJ7427306.1"/>
    </source>
</evidence>
<feature type="region of interest" description="Disordered" evidence="1">
    <location>
        <begin position="55"/>
        <end position="78"/>
    </location>
</feature>
<reference evidence="2" key="1">
    <citation type="submission" date="2019-10" db="EMBL/GenBank/DDBJ databases">
        <authorList>
            <person name="Soares A.E.R."/>
            <person name="Aleixo A."/>
            <person name="Schneider P."/>
            <person name="Miyaki C.Y."/>
            <person name="Schneider M.P."/>
            <person name="Mello C."/>
            <person name="Vasconcelos A.T.R."/>
        </authorList>
    </citation>
    <scope>NUCLEOTIDE SEQUENCE</scope>
    <source>
        <tissue evidence="2">Muscle</tissue>
    </source>
</reference>
<dbReference type="Proteomes" id="UP001145742">
    <property type="component" value="Unassembled WGS sequence"/>
</dbReference>
<sequence length="160" mass="17685">MAKKARNCVAIGTREVIAPLYSALVKPHLKCCVQFRAPHYRKDIEVQEQVQRRGAELGKGLQHKSDEEELGKDLQHKSDGEELRELSIFSLEKRRLSGKLIPLCRKGGCSPMGIGLFSQATSDRMRRNGLKFHQGGGLDWVLAKISLKGFSSTGPGCPGK</sequence>
<evidence type="ECO:0000313" key="3">
    <source>
        <dbReference type="Proteomes" id="UP001145742"/>
    </source>
</evidence>
<comment type="caution">
    <text evidence="2">The sequence shown here is derived from an EMBL/GenBank/DDBJ whole genome shotgun (WGS) entry which is preliminary data.</text>
</comment>
<organism evidence="2 3">
    <name type="scientific">Willisornis vidua</name>
    <name type="common">Xingu scale-backed antbird</name>
    <dbReference type="NCBI Taxonomy" id="1566151"/>
    <lineage>
        <taxon>Eukaryota</taxon>
        <taxon>Metazoa</taxon>
        <taxon>Chordata</taxon>
        <taxon>Craniata</taxon>
        <taxon>Vertebrata</taxon>
        <taxon>Euteleostomi</taxon>
        <taxon>Archelosauria</taxon>
        <taxon>Archosauria</taxon>
        <taxon>Dinosauria</taxon>
        <taxon>Saurischia</taxon>
        <taxon>Theropoda</taxon>
        <taxon>Coelurosauria</taxon>
        <taxon>Aves</taxon>
        <taxon>Neognathae</taxon>
        <taxon>Neoaves</taxon>
        <taxon>Telluraves</taxon>
        <taxon>Australaves</taxon>
        <taxon>Passeriformes</taxon>
        <taxon>Thamnophilidae</taxon>
        <taxon>Willisornis</taxon>
    </lineage>
</organism>
<gene>
    <name evidence="2" type="ORF">WISP_08383</name>
</gene>
<accession>A0ABQ9DSW5</accession>
<feature type="compositionally biased region" description="Basic and acidic residues" evidence="1">
    <location>
        <begin position="63"/>
        <end position="78"/>
    </location>
</feature>
<name>A0ABQ9DSW5_9PASS</name>